<dbReference type="CDD" id="cd06261">
    <property type="entry name" value="TM_PBP2"/>
    <property type="match status" value="1"/>
</dbReference>
<evidence type="ECO:0000256" key="3">
    <source>
        <dbReference type="ARBA" id="ARBA00022475"/>
    </source>
</evidence>
<dbReference type="RefSeq" id="WP_012003703.1">
    <property type="nucleotide sequence ID" value="NC_009828.1"/>
</dbReference>
<dbReference type="STRING" id="416591.Tlet_1673"/>
<dbReference type="GO" id="GO:0005886">
    <property type="term" value="C:plasma membrane"/>
    <property type="evidence" value="ECO:0007669"/>
    <property type="project" value="UniProtKB-SubCell"/>
</dbReference>
<evidence type="ECO:0000256" key="6">
    <source>
        <dbReference type="ARBA" id="ARBA00023136"/>
    </source>
</evidence>
<feature type="transmembrane region" description="Helical" evidence="7">
    <location>
        <begin position="237"/>
        <end position="258"/>
    </location>
</feature>
<dbReference type="eggNOG" id="COG0395">
    <property type="taxonomic scope" value="Bacteria"/>
</dbReference>
<dbReference type="InterPro" id="IPR000515">
    <property type="entry name" value="MetI-like"/>
</dbReference>
<evidence type="ECO:0000256" key="7">
    <source>
        <dbReference type="RuleBase" id="RU363032"/>
    </source>
</evidence>
<reference evidence="9 10" key="2">
    <citation type="journal article" date="2009" name="Proc. Natl. Acad. Sci. U.S.A.">
        <title>On the chimeric nature, thermophilic origin, and phylogenetic placement of the Thermotogales.</title>
        <authorList>
            <person name="Zhaxybayeva O."/>
            <person name="Swithers K.S."/>
            <person name="Lapierre P."/>
            <person name="Fournier G.P."/>
            <person name="Bickhart D.M."/>
            <person name="DeBoy R.T."/>
            <person name="Nelson K.E."/>
            <person name="Nesbo C.L."/>
            <person name="Doolittle W.F."/>
            <person name="Gogarten J.P."/>
            <person name="Noll K.M."/>
        </authorList>
    </citation>
    <scope>NUCLEOTIDE SEQUENCE [LARGE SCALE GENOMIC DNA]</scope>
    <source>
        <strain evidence="10">ATCC BAA-301 / DSM 14385 / NBRC 107922 / TMO</strain>
    </source>
</reference>
<organism evidence="9 10">
    <name type="scientific">Pseudothermotoga lettingae (strain ATCC BAA-301 / DSM 14385 / NBRC 107922 / TMO)</name>
    <name type="common">Thermotoga lettingae</name>
    <dbReference type="NCBI Taxonomy" id="416591"/>
    <lineage>
        <taxon>Bacteria</taxon>
        <taxon>Thermotogati</taxon>
        <taxon>Thermotogota</taxon>
        <taxon>Thermotogae</taxon>
        <taxon>Thermotogales</taxon>
        <taxon>Thermotogaceae</taxon>
        <taxon>Pseudothermotoga</taxon>
    </lineage>
</organism>
<dbReference type="GO" id="GO:0055085">
    <property type="term" value="P:transmembrane transport"/>
    <property type="evidence" value="ECO:0007669"/>
    <property type="project" value="InterPro"/>
</dbReference>
<dbReference type="PANTHER" id="PTHR43744:SF12">
    <property type="entry name" value="ABC TRANSPORTER PERMEASE PROTEIN MG189-RELATED"/>
    <property type="match status" value="1"/>
</dbReference>
<evidence type="ECO:0000256" key="5">
    <source>
        <dbReference type="ARBA" id="ARBA00022989"/>
    </source>
</evidence>
<feature type="transmembrane region" description="Helical" evidence="7">
    <location>
        <begin position="7"/>
        <end position="27"/>
    </location>
</feature>
<evidence type="ECO:0000313" key="9">
    <source>
        <dbReference type="EMBL" id="ABV34227.1"/>
    </source>
</evidence>
<gene>
    <name evidence="9" type="ordered locus">Tlet_1673</name>
</gene>
<feature type="transmembrane region" description="Helical" evidence="7">
    <location>
        <begin position="104"/>
        <end position="125"/>
    </location>
</feature>
<dbReference type="SUPFAM" id="SSF161098">
    <property type="entry name" value="MetI-like"/>
    <property type="match status" value="1"/>
</dbReference>
<evidence type="ECO:0000256" key="4">
    <source>
        <dbReference type="ARBA" id="ARBA00022692"/>
    </source>
</evidence>
<dbReference type="AlphaFoldDB" id="A8F7U3"/>
<feature type="transmembrane region" description="Helical" evidence="7">
    <location>
        <begin position="191"/>
        <end position="212"/>
    </location>
</feature>
<feature type="domain" description="ABC transmembrane type-1" evidence="8">
    <location>
        <begin position="69"/>
        <end position="258"/>
    </location>
</feature>
<keyword evidence="5 7" id="KW-1133">Transmembrane helix</keyword>
<evidence type="ECO:0000259" key="8">
    <source>
        <dbReference type="PROSITE" id="PS50928"/>
    </source>
</evidence>
<comment type="subcellular location">
    <subcellularLocation>
        <location evidence="1 7">Cell membrane</location>
        <topology evidence="1 7">Multi-pass membrane protein</topology>
    </subcellularLocation>
</comment>
<sequence length="273" mass="30731" precursor="true">MKKIFKLLAIALVLGIWSVSTLFPLYWMAQTSLTPEEDIRQIPPKLFPSRPTLQNFRDLFTYSQIWDWSVNSLLISISITAGSIFVCSLAAYALAKMNFKGKRLLFTAIVSTIMVPPQVTLLPAFLLINKFGLLDTLWAVIIPSLASPYTIFMMRQFMFSISQDYMDAARIDGATEWGIYWRVILPMSKPVIAAASIFTFISSWNAFLWPLIVLNTPSKYPLTVGLATLQRLEMTQFGLQMAGSMVSAIPMIVIFFAFQRYFVKGLMTGGTKG</sequence>
<keyword evidence="2 7" id="KW-0813">Transport</keyword>
<feature type="transmembrane region" description="Helical" evidence="7">
    <location>
        <begin position="131"/>
        <end position="152"/>
    </location>
</feature>
<feature type="transmembrane region" description="Helical" evidence="7">
    <location>
        <begin position="73"/>
        <end position="95"/>
    </location>
</feature>
<evidence type="ECO:0000313" key="10">
    <source>
        <dbReference type="Proteomes" id="UP000002016"/>
    </source>
</evidence>
<reference evidence="9 10" key="1">
    <citation type="submission" date="2007-08" db="EMBL/GenBank/DDBJ databases">
        <title>Complete sequence of Thermotoga lettingae TMO.</title>
        <authorList>
            <consortium name="US DOE Joint Genome Institute"/>
            <person name="Copeland A."/>
            <person name="Lucas S."/>
            <person name="Lapidus A."/>
            <person name="Barry K."/>
            <person name="Glavina del Rio T."/>
            <person name="Dalin E."/>
            <person name="Tice H."/>
            <person name="Pitluck S."/>
            <person name="Foster B."/>
            <person name="Bruce D."/>
            <person name="Schmutz J."/>
            <person name="Larimer F."/>
            <person name="Land M."/>
            <person name="Hauser L."/>
            <person name="Kyrpides N."/>
            <person name="Mikhailova N."/>
            <person name="Nelson K."/>
            <person name="Gogarten J.P."/>
            <person name="Noll K."/>
            <person name="Richardson P."/>
        </authorList>
    </citation>
    <scope>NUCLEOTIDE SEQUENCE [LARGE SCALE GENOMIC DNA]</scope>
    <source>
        <strain evidence="10">ATCC BAA-301 / DSM 14385 / NBRC 107922 / TMO</strain>
    </source>
</reference>
<evidence type="ECO:0000256" key="1">
    <source>
        <dbReference type="ARBA" id="ARBA00004651"/>
    </source>
</evidence>
<dbReference type="HOGENOM" id="CLU_016047_1_1_0"/>
<keyword evidence="10" id="KW-1185">Reference proteome</keyword>
<comment type="similarity">
    <text evidence="7">Belongs to the binding-protein-dependent transport system permease family.</text>
</comment>
<protein>
    <submittedName>
        <fullName evidence="9">Binding-protein-dependent transport systems inner membrane component</fullName>
    </submittedName>
</protein>
<keyword evidence="3" id="KW-1003">Cell membrane</keyword>
<dbReference type="Gene3D" id="1.10.3720.10">
    <property type="entry name" value="MetI-like"/>
    <property type="match status" value="1"/>
</dbReference>
<evidence type="ECO:0000256" key="2">
    <source>
        <dbReference type="ARBA" id="ARBA00022448"/>
    </source>
</evidence>
<dbReference type="InterPro" id="IPR035906">
    <property type="entry name" value="MetI-like_sf"/>
</dbReference>
<accession>A8F7U3</accession>
<keyword evidence="4 7" id="KW-0812">Transmembrane</keyword>
<dbReference type="Proteomes" id="UP000002016">
    <property type="component" value="Chromosome"/>
</dbReference>
<dbReference type="EMBL" id="CP000812">
    <property type="protein sequence ID" value="ABV34227.1"/>
    <property type="molecule type" value="Genomic_DNA"/>
</dbReference>
<dbReference type="PROSITE" id="PS50928">
    <property type="entry name" value="ABC_TM1"/>
    <property type="match status" value="1"/>
</dbReference>
<dbReference type="KEGG" id="tle:Tlet_1673"/>
<dbReference type="Pfam" id="PF00528">
    <property type="entry name" value="BPD_transp_1"/>
    <property type="match status" value="1"/>
</dbReference>
<proteinExistence type="inferred from homology"/>
<name>A8F7U3_PSELT</name>
<keyword evidence="6 7" id="KW-0472">Membrane</keyword>
<dbReference type="PANTHER" id="PTHR43744">
    <property type="entry name" value="ABC TRANSPORTER PERMEASE PROTEIN MG189-RELATED-RELATED"/>
    <property type="match status" value="1"/>
</dbReference>